<gene>
    <name evidence="3" type="ORF">SAMN05421738_11517</name>
</gene>
<evidence type="ECO:0000313" key="3">
    <source>
        <dbReference type="EMBL" id="SFN56101.1"/>
    </source>
</evidence>
<protein>
    <recommendedName>
        <fullName evidence="5">DUF4350 domain-containing protein</fullName>
    </recommendedName>
</protein>
<keyword evidence="1" id="KW-0472">Membrane</keyword>
<organism evidence="3 4">
    <name type="scientific">Algoriella xinjiangensis</name>
    <dbReference type="NCBI Taxonomy" id="684065"/>
    <lineage>
        <taxon>Bacteria</taxon>
        <taxon>Pseudomonadati</taxon>
        <taxon>Bacteroidota</taxon>
        <taxon>Flavobacteriia</taxon>
        <taxon>Flavobacteriales</taxon>
        <taxon>Weeksellaceae</taxon>
        <taxon>Algoriella</taxon>
    </lineage>
</organism>
<name>A0A1I5A0T9_9FLAO</name>
<dbReference type="RefSeq" id="WP_092909446.1">
    <property type="nucleotide sequence ID" value="NZ_FOUZ01000015.1"/>
</dbReference>
<evidence type="ECO:0008006" key="5">
    <source>
        <dbReference type="Google" id="ProtNLM"/>
    </source>
</evidence>
<keyword evidence="4" id="KW-1185">Reference proteome</keyword>
<reference evidence="4" key="1">
    <citation type="submission" date="2016-10" db="EMBL/GenBank/DDBJ databases">
        <authorList>
            <person name="Varghese N."/>
            <person name="Submissions S."/>
        </authorList>
    </citation>
    <scope>NUCLEOTIDE SEQUENCE [LARGE SCALE GENOMIC DNA]</scope>
    <source>
        <strain evidence="4">XJ109</strain>
    </source>
</reference>
<proteinExistence type="predicted"/>
<keyword evidence="2" id="KW-0732">Signal</keyword>
<evidence type="ECO:0000313" key="4">
    <source>
        <dbReference type="Proteomes" id="UP000199149"/>
    </source>
</evidence>
<dbReference type="EMBL" id="FOUZ01000015">
    <property type="protein sequence ID" value="SFN56101.1"/>
    <property type="molecule type" value="Genomic_DNA"/>
</dbReference>
<keyword evidence="1" id="KW-0812">Transmembrane</keyword>
<dbReference type="STRING" id="684065.SAMN05421738_11517"/>
<dbReference type="Proteomes" id="UP000199149">
    <property type="component" value="Unassembled WGS sequence"/>
</dbReference>
<feature type="signal peptide" evidence="2">
    <location>
        <begin position="1"/>
        <end position="27"/>
    </location>
</feature>
<sequence length="386" mass="45494">MIIFKRLIAIICFVSAFFALNSCTKSAKTKNWEIDLTQNSKNPYGLYIAHKEIGNLAKGKVQDLEKLSELNIDSAKAKNYAIVVISDESYFDSITLQNFNNIVKNGGIVLISDYQDNTLDTIYTNNIPPTADFELTTNDTFNIHKKKLIEHHYFETFSNDFTIIGTIKYKNKNYPNILKKQPENAKGYYLFHAEPLYFSNYYLLNQDSYFYTKSVLQHLKGRTIIWYNTDKTYASSNTSMMRYILSEKALKYAWYVLLALLFIFLIFRSRREQRIIPIYKQEENHTVEFAKTISSLYQENGEIKDIISKKIDYFLYKIRKIFLIETDDITHKNFIEIVAQKGNFTQEECYKNFEILKNIHQKENPNQHDLKIVYDIIENYKQKANI</sequence>
<accession>A0A1I5A0T9</accession>
<feature type="chain" id="PRO_5011470458" description="DUF4350 domain-containing protein" evidence="2">
    <location>
        <begin position="28"/>
        <end position="386"/>
    </location>
</feature>
<evidence type="ECO:0000256" key="2">
    <source>
        <dbReference type="SAM" id="SignalP"/>
    </source>
</evidence>
<feature type="transmembrane region" description="Helical" evidence="1">
    <location>
        <begin position="249"/>
        <end position="267"/>
    </location>
</feature>
<dbReference type="OrthoDB" id="1111222at2"/>
<dbReference type="AlphaFoldDB" id="A0A1I5A0T9"/>
<keyword evidence="1" id="KW-1133">Transmembrane helix</keyword>
<evidence type="ECO:0000256" key="1">
    <source>
        <dbReference type="SAM" id="Phobius"/>
    </source>
</evidence>